<proteinExistence type="predicted"/>
<accession>A0A0F9FPB0</accession>
<feature type="non-terminal residue" evidence="2">
    <location>
        <position position="1"/>
    </location>
</feature>
<dbReference type="AlphaFoldDB" id="A0A0F9FPB0"/>
<dbReference type="EMBL" id="LAZR01022906">
    <property type="protein sequence ID" value="KKL80261.1"/>
    <property type="molecule type" value="Genomic_DNA"/>
</dbReference>
<dbReference type="SUPFAM" id="SSF53756">
    <property type="entry name" value="UDP-Glycosyltransferase/glycogen phosphorylase"/>
    <property type="match status" value="1"/>
</dbReference>
<dbReference type="Gene3D" id="3.40.50.2000">
    <property type="entry name" value="Glycogen Phosphorylase B"/>
    <property type="match status" value="1"/>
</dbReference>
<evidence type="ECO:0000313" key="2">
    <source>
        <dbReference type="EMBL" id="KKL80261.1"/>
    </source>
</evidence>
<evidence type="ECO:0000259" key="1">
    <source>
        <dbReference type="Pfam" id="PF13439"/>
    </source>
</evidence>
<name>A0A0F9FPB0_9ZZZZ</name>
<reference evidence="2" key="1">
    <citation type="journal article" date="2015" name="Nature">
        <title>Complex archaea that bridge the gap between prokaryotes and eukaryotes.</title>
        <authorList>
            <person name="Spang A."/>
            <person name="Saw J.H."/>
            <person name="Jorgensen S.L."/>
            <person name="Zaremba-Niedzwiedzka K."/>
            <person name="Martijn J."/>
            <person name="Lind A.E."/>
            <person name="van Eijk R."/>
            <person name="Schleper C."/>
            <person name="Guy L."/>
            <person name="Ettema T.J."/>
        </authorList>
    </citation>
    <scope>NUCLEOTIDE SEQUENCE</scope>
</reference>
<dbReference type="InterPro" id="IPR028098">
    <property type="entry name" value="Glyco_trans_4-like_N"/>
</dbReference>
<organism evidence="2">
    <name type="scientific">marine sediment metagenome</name>
    <dbReference type="NCBI Taxonomy" id="412755"/>
    <lineage>
        <taxon>unclassified sequences</taxon>
        <taxon>metagenomes</taxon>
        <taxon>ecological metagenomes</taxon>
    </lineage>
</organism>
<comment type="caution">
    <text evidence="2">The sequence shown here is derived from an EMBL/GenBank/DDBJ whole genome shotgun (WGS) entry which is preliminary data.</text>
</comment>
<gene>
    <name evidence="2" type="ORF">LCGC14_2006550</name>
</gene>
<dbReference type="Pfam" id="PF13439">
    <property type="entry name" value="Glyco_transf_4"/>
    <property type="match status" value="1"/>
</dbReference>
<protein>
    <recommendedName>
        <fullName evidence="1">Glycosyltransferase subfamily 4-like N-terminal domain-containing protein</fullName>
    </recommendedName>
</protein>
<feature type="domain" description="Glycosyltransferase subfamily 4-like N-terminal" evidence="1">
    <location>
        <begin position="7"/>
        <end position="158"/>
    </location>
</feature>
<sequence length="164" mass="18252">HIVEGFVGGVSTYLCNVLVLLKEADFDVTLIYSPDRFDAGVPAKIERLKDRGVKILTVPMTRTINPLIDLYCLFVLAKILLKERFDIVHTHCSKAGALGRIAAWFAGIRKVYHSSHCFAFLRCGNFLTKKIYLLAERLLAGFTTKFIAVSDSDADSAIAGSRYH</sequence>